<dbReference type="FunFam" id="1.20.1310.10:FF:000001">
    <property type="entry name" value="Cullin 3"/>
    <property type="match status" value="1"/>
</dbReference>
<dbReference type="Gene3D" id="1.10.10.10">
    <property type="entry name" value="Winged helix-like DNA-binding domain superfamily/Winged helix DNA-binding domain"/>
    <property type="match status" value="1"/>
</dbReference>
<dbReference type="Pfam" id="PF26557">
    <property type="entry name" value="Cullin_AB"/>
    <property type="match status" value="1"/>
</dbReference>
<dbReference type="InterPro" id="IPR016159">
    <property type="entry name" value="Cullin_repeat-like_dom_sf"/>
</dbReference>
<dbReference type="FunFam" id="1.10.10.10:FF:000050">
    <property type="entry name" value="Cullin 4B"/>
    <property type="match status" value="1"/>
</dbReference>
<dbReference type="Pfam" id="PF10557">
    <property type="entry name" value="Cullin_Nedd8"/>
    <property type="match status" value="1"/>
</dbReference>
<evidence type="ECO:0000259" key="9">
    <source>
        <dbReference type="PROSITE" id="PS50069"/>
    </source>
</evidence>
<dbReference type="SUPFAM" id="SSF74788">
    <property type="entry name" value="Cullin repeat-like"/>
    <property type="match status" value="1"/>
</dbReference>
<organism evidence="10">
    <name type="scientific">Emiliania huxleyi</name>
    <name type="common">Coccolithophore</name>
    <name type="synonym">Pontosphaera huxleyi</name>
    <dbReference type="NCBI Taxonomy" id="2903"/>
    <lineage>
        <taxon>Eukaryota</taxon>
        <taxon>Haptista</taxon>
        <taxon>Haptophyta</taxon>
        <taxon>Prymnesiophyceae</taxon>
        <taxon>Isochrysidales</taxon>
        <taxon>Noelaerhabdaceae</taxon>
        <taxon>Emiliania</taxon>
    </lineage>
</organism>
<proteinExistence type="inferred from homology"/>
<evidence type="ECO:0000256" key="4">
    <source>
        <dbReference type="ARBA" id="ARBA00022786"/>
    </source>
</evidence>
<dbReference type="SMART" id="SM00182">
    <property type="entry name" value="CULLIN"/>
    <property type="match status" value="1"/>
</dbReference>
<sequence length="729" mass="82642">MQQKAGPSAAGAPRKLTIKPLRTAPKLPANFEQATWAKLLDAVRAVHGKRAVNHSLEELYRGVEDMCVQHMAARTYDKLQAECEAHVEASIEALQTPDTSAFLSLVHGCWSAHCEEMLTLRSIFLYLDRTYVMQSAARRSLWEMGLHSFRAQLSARPELLAKLRDGVLASIERERGGDQVERSLLAELLRMLYDLGLYQRHFEEQFLAASSAYYLAEGAAEMNARDVPSYLEHVASRLSREEARVAHYLHGSSRKPLMAAVRQTLLAVHVRPLLERGFADLVQHARLDDLRRMYSLFAQVNALPELRQAFAAHIKSVGGAMVSDQERERGLVQELISFKEKLDTVLAQAFAGNEQFGHSLKESFEQFINIRQNRPAELVARFLDSKLRAGNKGSSEGELEEVLDKAMTLFRYIDGKDLFEAFYKKDLSKRLLFDKSASIDTEKAMISKLKAECGSAFTSKLEGMFKDIDLSQDVMASFRTSPQAAKVSPSLELSVHVLTQGYWPTYPPVELKLPGEILELQEIFSTYYMSKHNGRRLQWHPCLGHCTLKANFPLGKKEISVSLLQTIVLLLFNDGDGLSYAHVLQATGIEDRELKVTLQSLACGKVRVLRKEPKGREVDGSDRFFLDASFKHPLFRIKINSIQTRESEAENEQTSERVFQDRQYQIDAAIVRVMKARKTLSHSLLMSELFQQLKFPLKPPDLKKRIESLIDREYLERDPKSASTYIYLA</sequence>
<dbReference type="Pfam" id="PF00888">
    <property type="entry name" value="Cullin"/>
    <property type="match status" value="1"/>
</dbReference>
<evidence type="ECO:0000256" key="8">
    <source>
        <dbReference type="RuleBase" id="RU003829"/>
    </source>
</evidence>
<dbReference type="EMBL" id="HBIR01019674">
    <property type="protein sequence ID" value="CAE0545398.1"/>
    <property type="molecule type" value="Transcribed_RNA"/>
</dbReference>
<dbReference type="InterPro" id="IPR036390">
    <property type="entry name" value="WH_DNA-bd_sf"/>
</dbReference>
<dbReference type="InterPro" id="IPR059120">
    <property type="entry name" value="Cullin-like_AB"/>
</dbReference>
<dbReference type="GO" id="GO:0031625">
    <property type="term" value="F:ubiquitin protein ligase binding"/>
    <property type="evidence" value="ECO:0007669"/>
    <property type="project" value="InterPro"/>
</dbReference>
<keyword evidence="4" id="KW-0833">Ubl conjugation pathway</keyword>
<dbReference type="FunFam" id="1.20.1310.10:FF:000035">
    <property type="entry name" value="Ubiquitin ligase subunit CulD, putative"/>
    <property type="match status" value="1"/>
</dbReference>
<dbReference type="FunFam" id="3.30.230.130:FF:000001">
    <property type="entry name" value="Cullin 4A"/>
    <property type="match status" value="1"/>
</dbReference>
<keyword evidence="5" id="KW-0832">Ubl conjugation</keyword>
<dbReference type="PROSITE" id="PS50069">
    <property type="entry name" value="CULLIN_2"/>
    <property type="match status" value="1"/>
</dbReference>
<dbReference type="FunFam" id="1.20.1310.10:FF:000004">
    <property type="entry name" value="Cullin 4B"/>
    <property type="match status" value="1"/>
</dbReference>
<dbReference type="InterPro" id="IPR036388">
    <property type="entry name" value="WH-like_DNA-bd_sf"/>
</dbReference>
<feature type="domain" description="Cullin family profile" evidence="9">
    <location>
        <begin position="374"/>
        <end position="602"/>
    </location>
</feature>
<dbReference type="PROSITE" id="PS01256">
    <property type="entry name" value="CULLIN_1"/>
    <property type="match status" value="1"/>
</dbReference>
<dbReference type="GO" id="GO:0005634">
    <property type="term" value="C:nucleus"/>
    <property type="evidence" value="ECO:0007669"/>
    <property type="project" value="UniProtKB-ARBA"/>
</dbReference>
<dbReference type="SUPFAM" id="SSF46785">
    <property type="entry name" value="Winged helix' DNA-binding domain"/>
    <property type="match status" value="1"/>
</dbReference>
<dbReference type="Gene3D" id="1.20.1310.10">
    <property type="entry name" value="Cullin Repeats"/>
    <property type="match status" value="4"/>
</dbReference>
<keyword evidence="3" id="KW-1017">Isopeptide bond</keyword>
<dbReference type="InterPro" id="IPR001373">
    <property type="entry name" value="Cullin_N"/>
</dbReference>
<dbReference type="GO" id="GO:0031461">
    <property type="term" value="C:cullin-RING ubiquitin ligase complex"/>
    <property type="evidence" value="ECO:0007669"/>
    <property type="project" value="InterPro"/>
</dbReference>
<evidence type="ECO:0000256" key="7">
    <source>
        <dbReference type="PROSITE-ProRule" id="PRU00330"/>
    </source>
</evidence>
<comment type="pathway">
    <text evidence="1">Protein modification; protein ubiquitination.</text>
</comment>
<protein>
    <recommendedName>
        <fullName evidence="6">Cullin-4</fullName>
    </recommendedName>
</protein>
<dbReference type="PANTHER" id="PTHR11932">
    <property type="entry name" value="CULLIN"/>
    <property type="match status" value="1"/>
</dbReference>
<evidence type="ECO:0000256" key="1">
    <source>
        <dbReference type="ARBA" id="ARBA00004906"/>
    </source>
</evidence>
<gene>
    <name evidence="10" type="ORF">EHUX00137_LOCUS14902</name>
</gene>
<dbReference type="InterPro" id="IPR045093">
    <property type="entry name" value="Cullin"/>
</dbReference>
<accession>A0A6U8Q5G8</accession>
<evidence type="ECO:0000256" key="3">
    <source>
        <dbReference type="ARBA" id="ARBA00022499"/>
    </source>
</evidence>
<dbReference type="InterPro" id="IPR016158">
    <property type="entry name" value="Cullin_homology"/>
</dbReference>
<evidence type="ECO:0000313" key="10">
    <source>
        <dbReference type="EMBL" id="CAE0545398.1"/>
    </source>
</evidence>
<dbReference type="SMART" id="SM00884">
    <property type="entry name" value="Cullin_Nedd8"/>
    <property type="match status" value="1"/>
</dbReference>
<evidence type="ECO:0000256" key="5">
    <source>
        <dbReference type="ARBA" id="ARBA00022843"/>
    </source>
</evidence>
<dbReference type="AlphaFoldDB" id="A0A6U8Q5G8"/>
<comment type="similarity">
    <text evidence="2 7 8">Belongs to the cullin family.</text>
</comment>
<dbReference type="FunFam" id="1.20.1310.10:FF:000024">
    <property type="entry name" value="Cullin-4 like"/>
    <property type="match status" value="1"/>
</dbReference>
<dbReference type="Gene3D" id="3.30.230.130">
    <property type="entry name" value="Cullin, Chain C, Domain 2"/>
    <property type="match status" value="1"/>
</dbReference>
<name>A0A6U8Q5G8_EMIHU</name>
<dbReference type="InterPro" id="IPR016157">
    <property type="entry name" value="Cullin_CS"/>
</dbReference>
<dbReference type="InterPro" id="IPR036317">
    <property type="entry name" value="Cullin_homology_sf"/>
</dbReference>
<reference evidence="10" key="1">
    <citation type="submission" date="2021-01" db="EMBL/GenBank/DDBJ databases">
        <authorList>
            <person name="Corre E."/>
            <person name="Pelletier E."/>
            <person name="Niang G."/>
            <person name="Scheremetjew M."/>
            <person name="Finn R."/>
            <person name="Kale V."/>
            <person name="Holt S."/>
            <person name="Cochrane G."/>
            <person name="Meng A."/>
            <person name="Brown T."/>
            <person name="Cohen L."/>
        </authorList>
    </citation>
    <scope>NUCLEOTIDE SEQUENCE</scope>
    <source>
        <strain evidence="10">379</strain>
    </source>
</reference>
<evidence type="ECO:0000256" key="6">
    <source>
        <dbReference type="ARBA" id="ARBA00069613"/>
    </source>
</evidence>
<dbReference type="InterPro" id="IPR019559">
    <property type="entry name" value="Cullin_neddylation_domain"/>
</dbReference>
<dbReference type="GO" id="GO:0006511">
    <property type="term" value="P:ubiquitin-dependent protein catabolic process"/>
    <property type="evidence" value="ECO:0007669"/>
    <property type="project" value="InterPro"/>
</dbReference>
<dbReference type="SUPFAM" id="SSF75632">
    <property type="entry name" value="Cullin homology domain"/>
    <property type="match status" value="1"/>
</dbReference>
<evidence type="ECO:0000256" key="2">
    <source>
        <dbReference type="ARBA" id="ARBA00006019"/>
    </source>
</evidence>